<dbReference type="InterPro" id="IPR015943">
    <property type="entry name" value="WD40/YVTN_repeat-like_dom_sf"/>
</dbReference>
<feature type="region of interest" description="Disordered" evidence="1">
    <location>
        <begin position="221"/>
        <end position="241"/>
    </location>
</feature>
<reference evidence="3" key="2">
    <citation type="submission" date="2015-01" db="EMBL/GenBank/DDBJ databases">
        <title>Evolutionary Origins and Diversification of the Mycorrhizal Mutualists.</title>
        <authorList>
            <consortium name="DOE Joint Genome Institute"/>
            <consortium name="Mycorrhizal Genomics Consortium"/>
            <person name="Kohler A."/>
            <person name="Kuo A."/>
            <person name="Nagy L.G."/>
            <person name="Floudas D."/>
            <person name="Copeland A."/>
            <person name="Barry K.W."/>
            <person name="Cichocki N."/>
            <person name="Veneault-Fourrey C."/>
            <person name="LaButti K."/>
            <person name="Lindquist E.A."/>
            <person name="Lipzen A."/>
            <person name="Lundell T."/>
            <person name="Morin E."/>
            <person name="Murat C."/>
            <person name="Riley R."/>
            <person name="Ohm R."/>
            <person name="Sun H."/>
            <person name="Tunlid A."/>
            <person name="Henrissat B."/>
            <person name="Grigoriev I.V."/>
            <person name="Hibbett D.S."/>
            <person name="Martin F."/>
        </authorList>
    </citation>
    <scope>NUCLEOTIDE SEQUENCE [LARGE SCALE GENOMIC DNA]</scope>
    <source>
        <strain evidence="3">UH-Slu-Lm8-n1</strain>
    </source>
</reference>
<dbReference type="HOGENOM" id="CLU_1152394_0_0_1"/>
<dbReference type="InParanoid" id="A0A0D0A1C4"/>
<keyword evidence="3" id="KW-1185">Reference proteome</keyword>
<evidence type="ECO:0000313" key="3">
    <source>
        <dbReference type="Proteomes" id="UP000054485"/>
    </source>
</evidence>
<sequence>MSSGSNCIARGTNATTSRAWVSQSTLHLRSNYKELTPNILGCSASLDNTIKLWAFESRQLLASFHVQLIHKLVLSPDSCQLAYTTVANDDDHNIHICDTPPKVLAQAPSVHILPKRVLFVCYYITHTTSLPGGNAFFNPTHSSSAKGKQKMRVPKRRPIKFANVPLGQATYADALVPEKGEEAKPQPVYDDEFDGDDEETVPAPVAVPRVQHEEIELKTFAAQAQPEAGLSRPAVTDHVEA</sequence>
<protein>
    <submittedName>
        <fullName evidence="2">Uncharacterized protein</fullName>
    </submittedName>
</protein>
<dbReference type="InterPro" id="IPR036322">
    <property type="entry name" value="WD40_repeat_dom_sf"/>
</dbReference>
<gene>
    <name evidence="2" type="ORF">CY34DRAFT_19422</name>
</gene>
<evidence type="ECO:0000256" key="1">
    <source>
        <dbReference type="SAM" id="MobiDB-lite"/>
    </source>
</evidence>
<name>A0A0D0A1C4_9AGAM</name>
<proteinExistence type="predicted"/>
<dbReference type="Proteomes" id="UP000054485">
    <property type="component" value="Unassembled WGS sequence"/>
</dbReference>
<dbReference type="AlphaFoldDB" id="A0A0D0A1C4"/>
<accession>A0A0D0A1C4</accession>
<dbReference type="SUPFAM" id="SSF50978">
    <property type="entry name" value="WD40 repeat-like"/>
    <property type="match status" value="1"/>
</dbReference>
<reference evidence="2 3" key="1">
    <citation type="submission" date="2014-04" db="EMBL/GenBank/DDBJ databases">
        <authorList>
            <consortium name="DOE Joint Genome Institute"/>
            <person name="Kuo A."/>
            <person name="Ruytinx J."/>
            <person name="Rineau F."/>
            <person name="Colpaert J."/>
            <person name="Kohler A."/>
            <person name="Nagy L.G."/>
            <person name="Floudas D."/>
            <person name="Copeland A."/>
            <person name="Barry K.W."/>
            <person name="Cichocki N."/>
            <person name="Veneault-Fourrey C."/>
            <person name="LaButti K."/>
            <person name="Lindquist E.A."/>
            <person name="Lipzen A."/>
            <person name="Lundell T."/>
            <person name="Morin E."/>
            <person name="Murat C."/>
            <person name="Sun H."/>
            <person name="Tunlid A."/>
            <person name="Henrissat B."/>
            <person name="Grigoriev I.V."/>
            <person name="Hibbett D.S."/>
            <person name="Martin F."/>
            <person name="Nordberg H.P."/>
            <person name="Cantor M.N."/>
            <person name="Hua S.X."/>
        </authorList>
    </citation>
    <scope>NUCLEOTIDE SEQUENCE [LARGE SCALE GENOMIC DNA]</scope>
    <source>
        <strain evidence="2 3">UH-Slu-Lm8-n1</strain>
    </source>
</reference>
<dbReference type="EMBL" id="KN836516">
    <property type="protein sequence ID" value="KIK31944.1"/>
    <property type="molecule type" value="Genomic_DNA"/>
</dbReference>
<organism evidence="2 3">
    <name type="scientific">Suillus luteus UH-Slu-Lm8-n1</name>
    <dbReference type="NCBI Taxonomy" id="930992"/>
    <lineage>
        <taxon>Eukaryota</taxon>
        <taxon>Fungi</taxon>
        <taxon>Dikarya</taxon>
        <taxon>Basidiomycota</taxon>
        <taxon>Agaricomycotina</taxon>
        <taxon>Agaricomycetes</taxon>
        <taxon>Agaricomycetidae</taxon>
        <taxon>Boletales</taxon>
        <taxon>Suillineae</taxon>
        <taxon>Suillaceae</taxon>
        <taxon>Suillus</taxon>
    </lineage>
</organism>
<evidence type="ECO:0000313" key="2">
    <source>
        <dbReference type="EMBL" id="KIK31944.1"/>
    </source>
</evidence>
<dbReference type="Gene3D" id="2.130.10.10">
    <property type="entry name" value="YVTN repeat-like/Quinoprotein amine dehydrogenase"/>
    <property type="match status" value="1"/>
</dbReference>